<sequence>MSSKKDSLESGLKDTANLITENVELKDRVTKFEQGIEEIKKDARAQLNIGSITLAGIKDVKKLEDIVNRNRQKRSQWDFPSV</sequence>
<dbReference type="AlphaFoldDB" id="A0A397JNE0"/>
<accession>A0A397JNE0</accession>
<protein>
    <submittedName>
        <fullName evidence="1">Uncharacterized protein</fullName>
    </submittedName>
</protein>
<evidence type="ECO:0000313" key="1">
    <source>
        <dbReference type="EMBL" id="RHZ88862.1"/>
    </source>
</evidence>
<comment type="caution">
    <text evidence="1">The sequence shown here is derived from an EMBL/GenBank/DDBJ whole genome shotgun (WGS) entry which is preliminary data.</text>
</comment>
<keyword evidence="2" id="KW-1185">Reference proteome</keyword>
<dbReference type="Proteomes" id="UP000266861">
    <property type="component" value="Unassembled WGS sequence"/>
</dbReference>
<proteinExistence type="predicted"/>
<organism evidence="1 2">
    <name type="scientific">Diversispora epigaea</name>
    <dbReference type="NCBI Taxonomy" id="1348612"/>
    <lineage>
        <taxon>Eukaryota</taxon>
        <taxon>Fungi</taxon>
        <taxon>Fungi incertae sedis</taxon>
        <taxon>Mucoromycota</taxon>
        <taxon>Glomeromycotina</taxon>
        <taxon>Glomeromycetes</taxon>
        <taxon>Diversisporales</taxon>
        <taxon>Diversisporaceae</taxon>
        <taxon>Diversispora</taxon>
    </lineage>
</organism>
<reference evidence="1 2" key="1">
    <citation type="submission" date="2018-08" db="EMBL/GenBank/DDBJ databases">
        <title>Genome and evolution of the arbuscular mycorrhizal fungus Diversispora epigaea (formerly Glomus versiforme) and its bacterial endosymbionts.</title>
        <authorList>
            <person name="Sun X."/>
            <person name="Fei Z."/>
            <person name="Harrison M."/>
        </authorList>
    </citation>
    <scope>NUCLEOTIDE SEQUENCE [LARGE SCALE GENOMIC DNA]</scope>
    <source>
        <strain evidence="1 2">IT104</strain>
    </source>
</reference>
<dbReference type="EMBL" id="PQFF01000019">
    <property type="protein sequence ID" value="RHZ88862.1"/>
    <property type="molecule type" value="Genomic_DNA"/>
</dbReference>
<name>A0A397JNE0_9GLOM</name>
<evidence type="ECO:0000313" key="2">
    <source>
        <dbReference type="Proteomes" id="UP000266861"/>
    </source>
</evidence>
<gene>
    <name evidence="1" type="ORF">Glove_21g400</name>
</gene>